<evidence type="ECO:0000256" key="1">
    <source>
        <dbReference type="SAM" id="Phobius"/>
    </source>
</evidence>
<dbReference type="Proteomes" id="UP000248161">
    <property type="component" value="Unassembled WGS sequence"/>
</dbReference>
<gene>
    <name evidence="2" type="ORF">CXX69_00330</name>
</gene>
<reference evidence="2 3" key="1">
    <citation type="journal article" date="2015" name="Nat. Commun.">
        <title>Genomic and transcriptomic evidence for scavenging of diverse organic compounds by widespread deep-sea archaea.</title>
        <authorList>
            <person name="Li M."/>
            <person name="Baker B.J."/>
            <person name="Anantharaman K."/>
            <person name="Jain S."/>
            <person name="Breier J.A."/>
            <person name="Dick G.J."/>
        </authorList>
    </citation>
    <scope>NUCLEOTIDE SEQUENCE [LARGE SCALE GENOMIC DNA]</scope>
    <source>
        <strain evidence="2">Cayman_51_deep</strain>
    </source>
</reference>
<dbReference type="EMBL" id="PSPG01000001">
    <property type="protein sequence ID" value="PXF22420.1"/>
    <property type="molecule type" value="Genomic_DNA"/>
</dbReference>
<protein>
    <recommendedName>
        <fullName evidence="4">Cytochrome b561 domain-containing protein</fullName>
    </recommendedName>
</protein>
<evidence type="ECO:0008006" key="4">
    <source>
        <dbReference type="Google" id="ProtNLM"/>
    </source>
</evidence>
<evidence type="ECO:0000313" key="3">
    <source>
        <dbReference type="Proteomes" id="UP000248161"/>
    </source>
</evidence>
<name>A0A2V3HTI0_9ARCH</name>
<feature type="transmembrane region" description="Helical" evidence="1">
    <location>
        <begin position="135"/>
        <end position="154"/>
    </location>
</feature>
<feature type="transmembrane region" description="Helical" evidence="1">
    <location>
        <begin position="55"/>
        <end position="72"/>
    </location>
</feature>
<sequence>MEIARTAVMLLHPIAALTLIWLFAKQRRWRKEGRLLKGAERSAALESHQVTGDRMMAAVLGVIALAFTAQLARAQFDGVDATAYLVPGHFHGWAGLLGLALMLNLWRMGRKTRNQKAEGQSFARSKEMHGKISDLMMTLVFIHAFLGFLYLFAIL</sequence>
<evidence type="ECO:0000313" key="2">
    <source>
        <dbReference type="EMBL" id="PXF22420.1"/>
    </source>
</evidence>
<accession>A0A2V3HTI0</accession>
<feature type="transmembrane region" description="Helical" evidence="1">
    <location>
        <begin position="6"/>
        <end position="24"/>
    </location>
</feature>
<keyword evidence="1" id="KW-0812">Transmembrane</keyword>
<keyword evidence="1" id="KW-1133">Transmembrane helix</keyword>
<comment type="caution">
    <text evidence="2">The sequence shown here is derived from an EMBL/GenBank/DDBJ whole genome shotgun (WGS) entry which is preliminary data.</text>
</comment>
<organism evidence="2 3">
    <name type="scientific">Candidatus Thalassarchaeum betae</name>
    <dbReference type="NCBI Taxonomy" id="2599289"/>
    <lineage>
        <taxon>Archaea</taxon>
        <taxon>Methanobacteriati</taxon>
        <taxon>Thermoplasmatota</taxon>
        <taxon>Candidatus Poseidoniia</taxon>
        <taxon>Candidatus Poseidoniales</taxon>
        <taxon>Candidatus Thalassarchaeaceae</taxon>
        <taxon>Candidatus Thalassarchaeum</taxon>
    </lineage>
</organism>
<keyword evidence="1" id="KW-0472">Membrane</keyword>
<proteinExistence type="predicted"/>
<dbReference type="AlphaFoldDB" id="A0A2V3HTI0"/>
<feature type="transmembrane region" description="Helical" evidence="1">
    <location>
        <begin position="84"/>
        <end position="106"/>
    </location>
</feature>